<evidence type="ECO:0000313" key="2">
    <source>
        <dbReference type="EMBL" id="BCX49456.1"/>
    </source>
</evidence>
<sequence length="325" mass="36088">MKSFLFVLALIYATPASAQSVPELIKHYSGRAEWDASKHTLTFASTGTIRFEKPSHKEAYWDVPKEVSRIVIGRDVRVTGAFHTRFDCTIAGEDRKTSVVFGTPEQRWADNRGVKPFEYCQFQNRGGVLTVSNLTAINPFAYFIRGWGKVCHAKGCTFIDNRGGWANHSDGFAGGHGSTIDGCHFATGDDAIKLYFDITVTNTTIEMIQNCVPFQFGWGTYQNSKSEISNVVITGTRGRSKTPPIFQWKEGSDRKTVRIDGLKIDNPNARLFDLNGKGRLDLEITGADIAVKDYGTAQFDGRRVICGTQERLNRYRCGGDAKSGN</sequence>
<feature type="signal peptide" evidence="1">
    <location>
        <begin position="1"/>
        <end position="18"/>
    </location>
</feature>
<feature type="chain" id="PRO_5045313078" description="Right handed beta helix region" evidence="1">
    <location>
        <begin position="19"/>
        <end position="325"/>
    </location>
</feature>
<dbReference type="InterPro" id="IPR011050">
    <property type="entry name" value="Pectin_lyase_fold/virulence"/>
</dbReference>
<protein>
    <recommendedName>
        <fullName evidence="4">Right handed beta helix region</fullName>
    </recommendedName>
</protein>
<dbReference type="RefSeq" id="WP_338686058.1">
    <property type="nucleotide sequence ID" value="NZ_AP024702.1"/>
</dbReference>
<gene>
    <name evidence="2" type="ORF">HAHE_33640</name>
</gene>
<evidence type="ECO:0008006" key="4">
    <source>
        <dbReference type="Google" id="ProtNLM"/>
    </source>
</evidence>
<dbReference type="InterPro" id="IPR012334">
    <property type="entry name" value="Pectin_lyas_fold"/>
</dbReference>
<keyword evidence="1" id="KW-0732">Signal</keyword>
<dbReference type="EMBL" id="AP024702">
    <property type="protein sequence ID" value="BCX49456.1"/>
    <property type="molecule type" value="Genomic_DNA"/>
</dbReference>
<dbReference type="Gene3D" id="2.160.20.10">
    <property type="entry name" value="Single-stranded right-handed beta-helix, Pectin lyase-like"/>
    <property type="match status" value="1"/>
</dbReference>
<name>A0ABN6H728_9BACT</name>
<reference evidence="2 3" key="1">
    <citation type="submission" date="2021-06" db="EMBL/GenBank/DDBJ databases">
        <title>Complete genome of Haloferula helveola possessing various polysaccharide degrading enzymes.</title>
        <authorList>
            <person name="Takami H."/>
            <person name="Huang C."/>
            <person name="Hamasaki K."/>
        </authorList>
    </citation>
    <scope>NUCLEOTIDE SEQUENCE [LARGE SCALE GENOMIC DNA]</scope>
    <source>
        <strain evidence="2 3">CN-1</strain>
    </source>
</reference>
<evidence type="ECO:0000313" key="3">
    <source>
        <dbReference type="Proteomes" id="UP001374893"/>
    </source>
</evidence>
<evidence type="ECO:0000256" key="1">
    <source>
        <dbReference type="SAM" id="SignalP"/>
    </source>
</evidence>
<proteinExistence type="predicted"/>
<dbReference type="SUPFAM" id="SSF51126">
    <property type="entry name" value="Pectin lyase-like"/>
    <property type="match status" value="1"/>
</dbReference>
<keyword evidence="3" id="KW-1185">Reference proteome</keyword>
<accession>A0ABN6H728</accession>
<dbReference type="Proteomes" id="UP001374893">
    <property type="component" value="Chromosome"/>
</dbReference>
<organism evidence="2 3">
    <name type="scientific">Haloferula helveola</name>
    <dbReference type="NCBI Taxonomy" id="490095"/>
    <lineage>
        <taxon>Bacteria</taxon>
        <taxon>Pseudomonadati</taxon>
        <taxon>Verrucomicrobiota</taxon>
        <taxon>Verrucomicrobiia</taxon>
        <taxon>Verrucomicrobiales</taxon>
        <taxon>Verrucomicrobiaceae</taxon>
        <taxon>Haloferula</taxon>
    </lineage>
</organism>